<dbReference type="Proteomes" id="UP001240678">
    <property type="component" value="Unassembled WGS sequence"/>
</dbReference>
<evidence type="ECO:0000313" key="2">
    <source>
        <dbReference type="Proteomes" id="UP001240678"/>
    </source>
</evidence>
<comment type="caution">
    <text evidence="1">The sequence shown here is derived from an EMBL/GenBank/DDBJ whole genome shotgun (WGS) entry which is preliminary data.</text>
</comment>
<sequence>MRSRFILVERALFCVLFPFNHLWVWRTHFPCPKPRKPGVKKAYPVYFLSPLDSRSVSRKMQWRPHLTVAEATRTLISTRASISPFLAFSTRSLVRSWLFPNSPR</sequence>
<name>A0AAJ0E5C6_9PEZI</name>
<gene>
    <name evidence="1" type="ORF">CCOS01_03061</name>
</gene>
<proteinExistence type="predicted"/>
<protein>
    <submittedName>
        <fullName evidence="1">Uncharacterized protein</fullName>
    </submittedName>
</protein>
<keyword evidence="2" id="KW-1185">Reference proteome</keyword>
<dbReference type="AlphaFoldDB" id="A0AAJ0E5C6"/>
<evidence type="ECO:0000313" key="1">
    <source>
        <dbReference type="EMBL" id="KAK1534309.1"/>
    </source>
</evidence>
<dbReference type="GeneID" id="85334794"/>
<organism evidence="1 2">
    <name type="scientific">Colletotrichum costaricense</name>
    <dbReference type="NCBI Taxonomy" id="1209916"/>
    <lineage>
        <taxon>Eukaryota</taxon>
        <taxon>Fungi</taxon>
        <taxon>Dikarya</taxon>
        <taxon>Ascomycota</taxon>
        <taxon>Pezizomycotina</taxon>
        <taxon>Sordariomycetes</taxon>
        <taxon>Hypocreomycetidae</taxon>
        <taxon>Glomerellales</taxon>
        <taxon>Glomerellaceae</taxon>
        <taxon>Colletotrichum</taxon>
        <taxon>Colletotrichum acutatum species complex</taxon>
    </lineage>
</organism>
<reference evidence="1 2" key="1">
    <citation type="submission" date="2016-10" db="EMBL/GenBank/DDBJ databases">
        <title>The genome sequence of Colletotrichum fioriniae PJ7.</title>
        <authorList>
            <person name="Baroncelli R."/>
        </authorList>
    </citation>
    <scope>NUCLEOTIDE SEQUENCE [LARGE SCALE GENOMIC DNA]</scope>
    <source>
        <strain evidence="1 2">IMI 309622</strain>
    </source>
</reference>
<dbReference type="RefSeq" id="XP_060317512.1">
    <property type="nucleotide sequence ID" value="XM_060451247.1"/>
</dbReference>
<accession>A0AAJ0E5C6</accession>
<dbReference type="EMBL" id="MOOE01000003">
    <property type="protein sequence ID" value="KAK1534309.1"/>
    <property type="molecule type" value="Genomic_DNA"/>
</dbReference>